<name>A0A6P1BSI5_9BRAD</name>
<organism evidence="1 2">
    <name type="scientific">Bradyrhizobium uaiense</name>
    <dbReference type="NCBI Taxonomy" id="2594946"/>
    <lineage>
        <taxon>Bacteria</taxon>
        <taxon>Pseudomonadati</taxon>
        <taxon>Pseudomonadota</taxon>
        <taxon>Alphaproteobacteria</taxon>
        <taxon>Hyphomicrobiales</taxon>
        <taxon>Nitrobacteraceae</taxon>
        <taxon>Bradyrhizobium</taxon>
    </lineage>
</organism>
<dbReference type="EMBL" id="VKHP01000220">
    <property type="protein sequence ID" value="NEV01154.1"/>
    <property type="molecule type" value="Genomic_DNA"/>
</dbReference>
<proteinExistence type="predicted"/>
<dbReference type="Proteomes" id="UP000468531">
    <property type="component" value="Unassembled WGS sequence"/>
</dbReference>
<dbReference type="RefSeq" id="WP_163160689.1">
    <property type="nucleotide sequence ID" value="NZ_VKHP01000220.1"/>
</dbReference>
<keyword evidence="2" id="KW-1185">Reference proteome</keyword>
<comment type="caution">
    <text evidence="1">The sequence shown here is derived from an EMBL/GenBank/DDBJ whole genome shotgun (WGS) entry which is preliminary data.</text>
</comment>
<accession>A0A6P1BSI5</accession>
<sequence>MTAIHLVAHYAMLIARHVFEIGFSLTGRACAQIVIMISVRGVDKFDPFCSDKQREILDFELDPVGFYSPAQWRTNGRSCLLNEMIATCDALHLPA</sequence>
<evidence type="ECO:0000313" key="2">
    <source>
        <dbReference type="Proteomes" id="UP000468531"/>
    </source>
</evidence>
<dbReference type="AlphaFoldDB" id="A0A6P1BSI5"/>
<gene>
    <name evidence="1" type="ORF">FNJ47_36515</name>
</gene>
<reference evidence="1 2" key="1">
    <citation type="journal article" date="2020" name="Arch. Microbiol.">
        <title>Bradyrhizobium uaiense sp. nov., a new highly efficient cowpea symbiont.</title>
        <authorList>
            <person name="Cabral Michel D."/>
            <person name="Azarias Guimaraes A."/>
            <person name="Martins da Costa E."/>
            <person name="Soares de Carvalho T."/>
            <person name="Balsanelli E."/>
            <person name="Willems A."/>
            <person name="Maltempi de Souza E."/>
            <person name="de Souza Moreira F.M."/>
        </authorList>
    </citation>
    <scope>NUCLEOTIDE SEQUENCE [LARGE SCALE GENOMIC DNA]</scope>
    <source>
        <strain evidence="1 2">UFLA 03-164</strain>
    </source>
</reference>
<evidence type="ECO:0000313" key="1">
    <source>
        <dbReference type="EMBL" id="NEV01154.1"/>
    </source>
</evidence>
<protein>
    <submittedName>
        <fullName evidence="1">Uncharacterized protein</fullName>
    </submittedName>
</protein>